<dbReference type="EMBL" id="CP010554">
    <property type="protein sequence ID" value="AJP48494.1"/>
    <property type="molecule type" value="Genomic_DNA"/>
</dbReference>
<dbReference type="GO" id="GO:0009102">
    <property type="term" value="P:biotin biosynthetic process"/>
    <property type="evidence" value="ECO:0007669"/>
    <property type="project" value="UniProtKB-KW"/>
</dbReference>
<dbReference type="AlphaFoldDB" id="A0A0C5J9X2"/>
<dbReference type="HOGENOM" id="CLU_015846_11_2_4"/>
<comment type="cofactor">
    <cofactor evidence="1 12">
        <name>pyridoxal 5'-phosphate</name>
        <dbReference type="ChEBI" id="CHEBI:597326"/>
    </cofactor>
</comment>
<dbReference type="InterPro" id="IPR050087">
    <property type="entry name" value="AON_synthase_class-II"/>
</dbReference>
<evidence type="ECO:0000313" key="14">
    <source>
        <dbReference type="EMBL" id="AJP48494.1"/>
    </source>
</evidence>
<keyword evidence="15" id="KW-1185">Reference proteome</keyword>
<dbReference type="SUPFAM" id="SSF53383">
    <property type="entry name" value="PLP-dependent transferases"/>
    <property type="match status" value="1"/>
</dbReference>
<dbReference type="InterPro" id="IPR015424">
    <property type="entry name" value="PyrdxlP-dep_Trfase"/>
</dbReference>
<feature type="domain" description="Aminotransferase class I/classII large" evidence="13">
    <location>
        <begin position="41"/>
        <end position="385"/>
    </location>
</feature>
<dbReference type="InterPro" id="IPR004839">
    <property type="entry name" value="Aminotransferase_I/II_large"/>
</dbReference>
<gene>
    <name evidence="14" type="ORF">PG1C_08610</name>
</gene>
<dbReference type="GO" id="GO:0030170">
    <property type="term" value="F:pyridoxal phosphate binding"/>
    <property type="evidence" value="ECO:0007669"/>
    <property type="project" value="InterPro"/>
</dbReference>
<organism evidence="14 15">
    <name type="scientific">Rugosibacter aromaticivorans</name>
    <dbReference type="NCBI Taxonomy" id="1565605"/>
    <lineage>
        <taxon>Bacteria</taxon>
        <taxon>Pseudomonadati</taxon>
        <taxon>Pseudomonadota</taxon>
        <taxon>Betaproteobacteria</taxon>
        <taxon>Nitrosomonadales</taxon>
        <taxon>Sterolibacteriaceae</taxon>
        <taxon>Rugosibacter</taxon>
    </lineage>
</organism>
<evidence type="ECO:0000256" key="5">
    <source>
        <dbReference type="ARBA" id="ARBA00013187"/>
    </source>
</evidence>
<keyword evidence="8 12" id="KW-0663">Pyridoxal phosphate</keyword>
<comment type="similarity">
    <text evidence="3">Belongs to the class-II pyridoxal-phosphate-dependent aminotransferase family. BioF subfamily.</text>
</comment>
<sequence length="392" mass="41600">MWLEQALNEALTTLDATQRRRRLRQIAIPGSHLVMADGRQLIDASSNDYLGLSQHPALKSRAIEWVQRFGAGARASRLVTGTLEAMLKLEAQLATFKGTEAALIFNSGFQANATVLPALFKLAGGREALVFTDALNHSSLHAGCRAAWVTQIQFRHNDLSHLDELLTQHAQGRPAFIVTESVFSMDGDRADVAVLGTLAARHGAVLYLDEAHASGVLGPQGRGLGYGLHATNPDAVIMGTLGKAFGVAGAYIAGSQALIDYLVNRCAGIIYSTAPPPAACGAVQAALELIPHLDAERALLAQRSNALRERLAALGIDTLTSTTQIIPAVLGSEAAALTAQKKLEDRGVLAIAIRPPTVPTGSSRLRFALSTALTDVDFEYLLDTLDALKSFA</sequence>
<dbReference type="PANTHER" id="PTHR13693:SF100">
    <property type="entry name" value="8-AMINO-7-OXONONANOATE SYNTHASE"/>
    <property type="match status" value="1"/>
</dbReference>
<dbReference type="InterPro" id="IPR001917">
    <property type="entry name" value="Aminotrans_II_pyridoxalP_BS"/>
</dbReference>
<dbReference type="Proteomes" id="UP000061603">
    <property type="component" value="Chromosome"/>
</dbReference>
<dbReference type="Pfam" id="PF00155">
    <property type="entry name" value="Aminotran_1_2"/>
    <property type="match status" value="1"/>
</dbReference>
<comment type="catalytic activity">
    <reaction evidence="11">
        <text>6-carboxyhexanoyl-[ACP] + L-alanine + H(+) = (8S)-8-amino-7-oxononanoate + holo-[ACP] + CO2</text>
        <dbReference type="Rhea" id="RHEA:42288"/>
        <dbReference type="Rhea" id="RHEA-COMP:9685"/>
        <dbReference type="Rhea" id="RHEA-COMP:9955"/>
        <dbReference type="ChEBI" id="CHEBI:15378"/>
        <dbReference type="ChEBI" id="CHEBI:16526"/>
        <dbReference type="ChEBI" id="CHEBI:57972"/>
        <dbReference type="ChEBI" id="CHEBI:64479"/>
        <dbReference type="ChEBI" id="CHEBI:78846"/>
        <dbReference type="ChEBI" id="CHEBI:149468"/>
        <dbReference type="EC" id="2.3.1.47"/>
    </reaction>
</comment>
<evidence type="ECO:0000256" key="7">
    <source>
        <dbReference type="ARBA" id="ARBA00022756"/>
    </source>
</evidence>
<dbReference type="InterPro" id="IPR015422">
    <property type="entry name" value="PyrdxlP-dep_Trfase_small"/>
</dbReference>
<dbReference type="KEGG" id="rbu:PG1C_08610"/>
<evidence type="ECO:0000256" key="8">
    <source>
        <dbReference type="ARBA" id="ARBA00022898"/>
    </source>
</evidence>
<evidence type="ECO:0000256" key="11">
    <source>
        <dbReference type="ARBA" id="ARBA00047715"/>
    </source>
</evidence>
<dbReference type="EC" id="2.3.1.47" evidence="5"/>
<evidence type="ECO:0000256" key="3">
    <source>
        <dbReference type="ARBA" id="ARBA00010008"/>
    </source>
</evidence>
<dbReference type="PANTHER" id="PTHR13693">
    <property type="entry name" value="CLASS II AMINOTRANSFERASE/8-AMINO-7-OXONONANOATE SYNTHASE"/>
    <property type="match status" value="1"/>
</dbReference>
<dbReference type="GO" id="GO:0008710">
    <property type="term" value="F:8-amino-7-oxononanoate synthase activity"/>
    <property type="evidence" value="ECO:0007669"/>
    <property type="project" value="UniProtKB-EC"/>
</dbReference>
<dbReference type="Gene3D" id="3.40.640.10">
    <property type="entry name" value="Type I PLP-dependent aspartate aminotransferase-like (Major domain)"/>
    <property type="match status" value="1"/>
</dbReference>
<keyword evidence="6" id="KW-0808">Transferase</keyword>
<dbReference type="PATRIC" id="fig|1565605.3.peg.1821"/>
<dbReference type="RefSeq" id="WP_202634435.1">
    <property type="nucleotide sequence ID" value="NZ_CP010554.1"/>
</dbReference>
<comment type="pathway">
    <text evidence="2">Cofactor biosynthesis; biotin biosynthesis.</text>
</comment>
<comment type="subunit">
    <text evidence="4">Homodimer.</text>
</comment>
<evidence type="ECO:0000313" key="15">
    <source>
        <dbReference type="Proteomes" id="UP000061603"/>
    </source>
</evidence>
<dbReference type="Gene3D" id="3.90.1150.10">
    <property type="entry name" value="Aspartate Aminotransferase, domain 1"/>
    <property type="match status" value="1"/>
</dbReference>
<name>A0A0C5J9X2_9PROT</name>
<evidence type="ECO:0000256" key="4">
    <source>
        <dbReference type="ARBA" id="ARBA00011738"/>
    </source>
</evidence>
<keyword evidence="7" id="KW-0093">Biotin biosynthesis</keyword>
<protein>
    <recommendedName>
        <fullName evidence="5">8-amino-7-oxononanoate synthase</fullName>
        <ecNumber evidence="5">2.3.1.47</ecNumber>
    </recommendedName>
    <alternativeName>
        <fullName evidence="9">7-keto-8-amino-pelargonic acid synthase</fullName>
    </alternativeName>
    <alternativeName>
        <fullName evidence="10">8-amino-7-ketopelargonate synthase</fullName>
    </alternativeName>
</protein>
<evidence type="ECO:0000259" key="13">
    <source>
        <dbReference type="Pfam" id="PF00155"/>
    </source>
</evidence>
<accession>A0A0C5J9X2</accession>
<evidence type="ECO:0000256" key="9">
    <source>
        <dbReference type="ARBA" id="ARBA00032610"/>
    </source>
</evidence>
<dbReference type="STRING" id="1565605.PG1C_08610"/>
<evidence type="ECO:0000256" key="6">
    <source>
        <dbReference type="ARBA" id="ARBA00022679"/>
    </source>
</evidence>
<evidence type="ECO:0000256" key="10">
    <source>
        <dbReference type="ARBA" id="ARBA00033381"/>
    </source>
</evidence>
<dbReference type="InterPro" id="IPR015421">
    <property type="entry name" value="PyrdxlP-dep_Trfase_major"/>
</dbReference>
<dbReference type="PROSITE" id="PS00599">
    <property type="entry name" value="AA_TRANSFER_CLASS_2"/>
    <property type="match status" value="1"/>
</dbReference>
<evidence type="ECO:0000256" key="2">
    <source>
        <dbReference type="ARBA" id="ARBA00004746"/>
    </source>
</evidence>
<reference evidence="14 15" key="1">
    <citation type="journal article" date="2015" name="Genome Announc.">
        <title>Complete Genome Sequence of a Novel Bacterium within the Family Rhodocyclaceae That Degrades Polycyclic Aromatic Hydrocarbons.</title>
        <authorList>
            <person name="Singleton D.R."/>
            <person name="Dickey A.N."/>
            <person name="Scholl E.H."/>
            <person name="Wright F.A."/>
            <person name="Aitken M.D."/>
        </authorList>
    </citation>
    <scope>NUCLEOTIDE SEQUENCE [LARGE SCALE GENOMIC DNA]</scope>
    <source>
        <strain evidence="15">PG1-Ca6</strain>
    </source>
</reference>
<evidence type="ECO:0000256" key="1">
    <source>
        <dbReference type="ARBA" id="ARBA00001933"/>
    </source>
</evidence>
<proteinExistence type="inferred from homology"/>
<evidence type="ECO:0000256" key="12">
    <source>
        <dbReference type="RuleBase" id="RU003693"/>
    </source>
</evidence>